<feature type="transmembrane region" description="Helical" evidence="6">
    <location>
        <begin position="21"/>
        <end position="43"/>
    </location>
</feature>
<evidence type="ECO:0000256" key="2">
    <source>
        <dbReference type="ARBA" id="ARBA00022475"/>
    </source>
</evidence>
<evidence type="ECO:0000313" key="8">
    <source>
        <dbReference type="EMBL" id="MDT7517666.1"/>
    </source>
</evidence>
<feature type="transmembrane region" description="Helical" evidence="6">
    <location>
        <begin position="81"/>
        <end position="103"/>
    </location>
</feature>
<comment type="caution">
    <text evidence="8">The sequence shown here is derived from an EMBL/GenBank/DDBJ whole genome shotgun (WGS) entry which is preliminary data.</text>
</comment>
<feature type="domain" description="Major facilitator superfamily (MFS) profile" evidence="7">
    <location>
        <begin position="1"/>
        <end position="404"/>
    </location>
</feature>
<keyword evidence="3 6" id="KW-0812">Transmembrane</keyword>
<protein>
    <submittedName>
        <fullName evidence="8">MFS transporter</fullName>
    </submittedName>
</protein>
<sequence>MLNNSTIDPGPHWRLRFWSIFGGQSLSLIGSALTQFVLVWWITDTTGSMSALAVAGLAAMLPQALLSPLGGILADRYSRRLLMISADAVSALCMVVLIILFATEQVALWHIYTMMAIRSAMQAFQAPAAMASVAMLVPASYLIRAGGLSQALQSLTIVFAAPLGALAISAMLIGWALAIDVATAVLGIVPLLCFKIPQALEANRKAQNVWRDFQDGVGWVWKTPGLRQLYALLAVVVLSVMPAFTLVPLLVKEHFSGGATHVALMEGFSGIGMVLGGLLVAAMAPRRPMLWILLGFSVSCLAMALTALAPSRLFSVAVAWWVISGVTFVLADAPLVALLQGIVPNQMQGRVFSLLNSIMGLAAPVGLALLTPLGELVGVRALFVIAGLLGAGVSLAGFLSPSLMRLDHPATACTGRRPIGGD</sequence>
<feature type="transmembrane region" description="Helical" evidence="6">
    <location>
        <begin position="351"/>
        <end position="371"/>
    </location>
</feature>
<dbReference type="PANTHER" id="PTHR23513">
    <property type="entry name" value="INTEGRAL MEMBRANE EFFLUX PROTEIN-RELATED"/>
    <property type="match status" value="1"/>
</dbReference>
<keyword evidence="9" id="KW-1185">Reference proteome</keyword>
<keyword evidence="4 6" id="KW-1133">Transmembrane helix</keyword>
<feature type="transmembrane region" description="Helical" evidence="6">
    <location>
        <begin position="229"/>
        <end position="251"/>
    </location>
</feature>
<reference evidence="8 9" key="1">
    <citation type="submission" date="2023-08" db="EMBL/GenBank/DDBJ databases">
        <title>Rhodoferax potami sp. nov. and Rhodoferax mekongensis sp. nov., isolated from the Mekong River in Thailand.</title>
        <authorList>
            <person name="Kitikhun S."/>
            <person name="Charoenyingcharoen P."/>
            <person name="Siriarchawattana P."/>
            <person name="Likhitrattanapisal S."/>
            <person name="Nilsakha T."/>
            <person name="Chanpet A."/>
            <person name="Rattanawaree P."/>
            <person name="Ingsriswang S."/>
        </authorList>
    </citation>
    <scope>NUCLEOTIDE SEQUENCE [LARGE SCALE GENOMIC DNA]</scope>
    <source>
        <strain evidence="8 9">TBRC 17660</strain>
    </source>
</reference>
<evidence type="ECO:0000256" key="1">
    <source>
        <dbReference type="ARBA" id="ARBA00004651"/>
    </source>
</evidence>
<organism evidence="8 9">
    <name type="scientific">Rhodoferax potami</name>
    <dbReference type="NCBI Taxonomy" id="3068338"/>
    <lineage>
        <taxon>Bacteria</taxon>
        <taxon>Pseudomonadati</taxon>
        <taxon>Pseudomonadota</taxon>
        <taxon>Betaproteobacteria</taxon>
        <taxon>Burkholderiales</taxon>
        <taxon>Comamonadaceae</taxon>
        <taxon>Rhodoferax</taxon>
    </lineage>
</organism>
<proteinExistence type="predicted"/>
<dbReference type="EMBL" id="JAVBIK010000001">
    <property type="protein sequence ID" value="MDT7517666.1"/>
    <property type="molecule type" value="Genomic_DNA"/>
</dbReference>
<gene>
    <name evidence="8" type="ORF">RAE19_02735</name>
</gene>
<comment type="subcellular location">
    <subcellularLocation>
        <location evidence="1">Cell membrane</location>
        <topology evidence="1">Multi-pass membrane protein</topology>
    </subcellularLocation>
</comment>
<keyword evidence="5 6" id="KW-0472">Membrane</keyword>
<dbReference type="CDD" id="cd06173">
    <property type="entry name" value="MFS_MefA_like"/>
    <property type="match status" value="1"/>
</dbReference>
<feature type="transmembrane region" description="Helical" evidence="6">
    <location>
        <begin position="377"/>
        <end position="399"/>
    </location>
</feature>
<dbReference type="PROSITE" id="PS50850">
    <property type="entry name" value="MFS"/>
    <property type="match status" value="1"/>
</dbReference>
<dbReference type="RefSeq" id="WP_313873476.1">
    <property type="nucleotide sequence ID" value="NZ_JAVBIK010000001.1"/>
</dbReference>
<feature type="transmembrane region" description="Helical" evidence="6">
    <location>
        <begin position="317"/>
        <end position="339"/>
    </location>
</feature>
<keyword evidence="2" id="KW-1003">Cell membrane</keyword>
<feature type="transmembrane region" description="Helical" evidence="6">
    <location>
        <begin position="290"/>
        <end position="311"/>
    </location>
</feature>
<feature type="transmembrane region" description="Helical" evidence="6">
    <location>
        <begin position="123"/>
        <end position="143"/>
    </location>
</feature>
<name>A0ABU3KIX4_9BURK</name>
<evidence type="ECO:0000256" key="6">
    <source>
        <dbReference type="SAM" id="Phobius"/>
    </source>
</evidence>
<dbReference type="InterPro" id="IPR020846">
    <property type="entry name" value="MFS_dom"/>
</dbReference>
<dbReference type="Proteomes" id="UP001321700">
    <property type="component" value="Unassembled WGS sequence"/>
</dbReference>
<feature type="transmembrane region" description="Helical" evidence="6">
    <location>
        <begin position="181"/>
        <end position="200"/>
    </location>
</feature>
<dbReference type="Pfam" id="PF07690">
    <property type="entry name" value="MFS_1"/>
    <property type="match status" value="1"/>
</dbReference>
<dbReference type="PANTHER" id="PTHR23513:SF18">
    <property type="entry name" value="INTEGRAL MEMBRANE PROTEIN"/>
    <property type="match status" value="1"/>
</dbReference>
<dbReference type="InterPro" id="IPR011701">
    <property type="entry name" value="MFS"/>
</dbReference>
<evidence type="ECO:0000256" key="5">
    <source>
        <dbReference type="ARBA" id="ARBA00023136"/>
    </source>
</evidence>
<dbReference type="Gene3D" id="1.20.1250.20">
    <property type="entry name" value="MFS general substrate transporter like domains"/>
    <property type="match status" value="1"/>
</dbReference>
<dbReference type="InterPro" id="IPR036259">
    <property type="entry name" value="MFS_trans_sf"/>
</dbReference>
<evidence type="ECO:0000313" key="9">
    <source>
        <dbReference type="Proteomes" id="UP001321700"/>
    </source>
</evidence>
<accession>A0ABU3KIX4</accession>
<evidence type="ECO:0000259" key="7">
    <source>
        <dbReference type="PROSITE" id="PS50850"/>
    </source>
</evidence>
<feature type="transmembrane region" description="Helical" evidence="6">
    <location>
        <begin position="263"/>
        <end position="283"/>
    </location>
</feature>
<dbReference type="SUPFAM" id="SSF103473">
    <property type="entry name" value="MFS general substrate transporter"/>
    <property type="match status" value="1"/>
</dbReference>
<feature type="transmembrane region" description="Helical" evidence="6">
    <location>
        <begin position="155"/>
        <end position="175"/>
    </location>
</feature>
<feature type="transmembrane region" description="Helical" evidence="6">
    <location>
        <begin position="49"/>
        <end position="69"/>
    </location>
</feature>
<evidence type="ECO:0000256" key="4">
    <source>
        <dbReference type="ARBA" id="ARBA00022989"/>
    </source>
</evidence>
<evidence type="ECO:0000256" key="3">
    <source>
        <dbReference type="ARBA" id="ARBA00022692"/>
    </source>
</evidence>